<dbReference type="PROSITE" id="PS50941">
    <property type="entry name" value="CHIT_BIND_I_2"/>
    <property type="match status" value="1"/>
</dbReference>
<evidence type="ECO:0000256" key="5">
    <source>
        <dbReference type="PROSITE-ProRule" id="PRU00261"/>
    </source>
</evidence>
<feature type="signal peptide" evidence="6">
    <location>
        <begin position="1"/>
        <end position="31"/>
    </location>
</feature>
<dbReference type="SUPFAM" id="SSF57016">
    <property type="entry name" value="Plant lectins/antimicrobial peptides"/>
    <property type="match status" value="1"/>
</dbReference>
<accession>A0A4U6U3I9</accession>
<feature type="disulfide bond" evidence="5">
    <location>
        <begin position="49"/>
        <end position="63"/>
    </location>
</feature>
<feature type="chain" id="PRO_5033452742" description="Chitin-binding type-1 domain-containing protein" evidence="6">
    <location>
        <begin position="32"/>
        <end position="75"/>
    </location>
</feature>
<evidence type="ECO:0000259" key="7">
    <source>
        <dbReference type="PROSITE" id="PS50941"/>
    </source>
</evidence>
<sequence length="75" mass="7541">MATVKTAATMVMKVLVLGLVLLAYAGLIAHAQPQCGSQGGGATCSNNLCCSQWGYCGLGGDYCGNGCQSGPCYTT</sequence>
<dbReference type="Gramene" id="TKW09433">
    <property type="protein sequence ID" value="TKW09433"/>
    <property type="gene ID" value="SEVIR_6G094266v2"/>
</dbReference>
<keyword evidence="1 5" id="KW-0147">Chitin-binding</keyword>
<comment type="caution">
    <text evidence="5">Lacks conserved residue(s) required for the propagation of feature annotation.</text>
</comment>
<dbReference type="EMBL" id="CM016557">
    <property type="protein sequence ID" value="TKW09432.1"/>
    <property type="molecule type" value="Genomic_DNA"/>
</dbReference>
<dbReference type="InterPro" id="IPR036861">
    <property type="entry name" value="Endochitinase-like_sf"/>
</dbReference>
<protein>
    <recommendedName>
        <fullName evidence="7">Chitin-binding type-1 domain-containing protein</fullName>
    </recommendedName>
</protein>
<keyword evidence="4" id="KW-0873">Pyrrolidone carboxylic acid</keyword>
<dbReference type="EMBL" id="CM016557">
    <property type="protein sequence ID" value="TKW09433.1"/>
    <property type="molecule type" value="Genomic_DNA"/>
</dbReference>
<dbReference type="PROSITE" id="PS00026">
    <property type="entry name" value="CHIT_BIND_I_1"/>
    <property type="match status" value="1"/>
</dbReference>
<dbReference type="Gene3D" id="3.30.60.10">
    <property type="entry name" value="Endochitinase-like"/>
    <property type="match status" value="1"/>
</dbReference>
<evidence type="ECO:0000256" key="2">
    <source>
        <dbReference type="ARBA" id="ARBA00022734"/>
    </source>
</evidence>
<proteinExistence type="predicted"/>
<evidence type="ECO:0000256" key="6">
    <source>
        <dbReference type="SAM" id="SignalP"/>
    </source>
</evidence>
<keyword evidence="10" id="KW-1185">Reference proteome</keyword>
<evidence type="ECO:0000313" key="9">
    <source>
        <dbReference type="EMBL" id="TKW09433.1"/>
    </source>
</evidence>
<name>A0A4U6U3I9_SETVI</name>
<keyword evidence="3 5" id="KW-1015">Disulfide bond</keyword>
<dbReference type="InterPro" id="IPR018371">
    <property type="entry name" value="Chitin-binding_1_CS"/>
</dbReference>
<dbReference type="AlphaFoldDB" id="A0A4U6U3I9"/>
<organism evidence="8 10">
    <name type="scientific">Setaria viridis</name>
    <name type="common">Green bristlegrass</name>
    <name type="synonym">Setaria italica subsp. viridis</name>
    <dbReference type="NCBI Taxonomy" id="4556"/>
    <lineage>
        <taxon>Eukaryota</taxon>
        <taxon>Viridiplantae</taxon>
        <taxon>Streptophyta</taxon>
        <taxon>Embryophyta</taxon>
        <taxon>Tracheophyta</taxon>
        <taxon>Spermatophyta</taxon>
        <taxon>Magnoliopsida</taxon>
        <taxon>Liliopsida</taxon>
        <taxon>Poales</taxon>
        <taxon>Poaceae</taxon>
        <taxon>PACMAD clade</taxon>
        <taxon>Panicoideae</taxon>
        <taxon>Panicodae</taxon>
        <taxon>Paniceae</taxon>
        <taxon>Cenchrinae</taxon>
        <taxon>Setaria</taxon>
    </lineage>
</organism>
<dbReference type="FunFam" id="3.30.60.10:FF:000006">
    <property type="entry name" value="Agglutinin isolectin 1"/>
    <property type="match status" value="1"/>
</dbReference>
<dbReference type="PRINTS" id="PR00451">
    <property type="entry name" value="CHITINBINDNG"/>
</dbReference>
<evidence type="ECO:0000256" key="4">
    <source>
        <dbReference type="ARBA" id="ARBA00023283"/>
    </source>
</evidence>
<dbReference type="SMART" id="SM00270">
    <property type="entry name" value="ChtBD1"/>
    <property type="match status" value="1"/>
</dbReference>
<dbReference type="GO" id="GO:0008061">
    <property type="term" value="F:chitin binding"/>
    <property type="evidence" value="ECO:0007669"/>
    <property type="project" value="UniProtKB-UniRule"/>
</dbReference>
<keyword evidence="2" id="KW-0430">Lectin</keyword>
<dbReference type="PANTHER" id="PTHR47849">
    <property type="entry name" value="CHITIN-BINDING LECTIN 1"/>
    <property type="match status" value="1"/>
</dbReference>
<dbReference type="CDD" id="cd00035">
    <property type="entry name" value="ChtBD1"/>
    <property type="match status" value="1"/>
</dbReference>
<dbReference type="InterPro" id="IPR001002">
    <property type="entry name" value="Chitin-bd_1"/>
</dbReference>
<evidence type="ECO:0000256" key="3">
    <source>
        <dbReference type="ARBA" id="ARBA00023157"/>
    </source>
</evidence>
<dbReference type="Gramene" id="TKW09432">
    <property type="protein sequence ID" value="TKW09432"/>
    <property type="gene ID" value="SEVIR_6G094233v2"/>
</dbReference>
<feature type="disulfide bond" evidence="5">
    <location>
        <begin position="35"/>
        <end position="50"/>
    </location>
</feature>
<gene>
    <name evidence="8" type="ORF">SEVIR_6G094233v2</name>
    <name evidence="9" type="ORF">SEVIR_6G094266v2</name>
</gene>
<dbReference type="Proteomes" id="UP000298652">
    <property type="component" value="Chromosome 6"/>
</dbReference>
<dbReference type="PANTHER" id="PTHR47849:SF8">
    <property type="entry name" value="LECTIN"/>
    <property type="match status" value="1"/>
</dbReference>
<dbReference type="Pfam" id="PF00187">
    <property type="entry name" value="Chitin_bind_1"/>
    <property type="match status" value="1"/>
</dbReference>
<feature type="domain" description="Chitin-binding type-1" evidence="7">
    <location>
        <begin position="32"/>
        <end position="74"/>
    </location>
</feature>
<dbReference type="GO" id="GO:0030246">
    <property type="term" value="F:carbohydrate binding"/>
    <property type="evidence" value="ECO:0007669"/>
    <property type="project" value="UniProtKB-KW"/>
</dbReference>
<feature type="disulfide bond" evidence="5">
    <location>
        <begin position="44"/>
        <end position="56"/>
    </location>
</feature>
<evidence type="ECO:0000313" key="8">
    <source>
        <dbReference type="EMBL" id="TKW09432.1"/>
    </source>
</evidence>
<evidence type="ECO:0000313" key="10">
    <source>
        <dbReference type="Proteomes" id="UP000298652"/>
    </source>
</evidence>
<keyword evidence="6" id="KW-0732">Signal</keyword>
<evidence type="ECO:0000256" key="1">
    <source>
        <dbReference type="ARBA" id="ARBA00022669"/>
    </source>
</evidence>
<reference evidence="8 10" key="1">
    <citation type="submission" date="2019-03" db="EMBL/GenBank/DDBJ databases">
        <title>WGS assembly of Setaria viridis.</title>
        <authorList>
            <person name="Huang P."/>
            <person name="Jenkins J."/>
            <person name="Grimwood J."/>
            <person name="Barry K."/>
            <person name="Healey A."/>
            <person name="Mamidi S."/>
            <person name="Sreedasyam A."/>
            <person name="Shu S."/>
            <person name="Feldman M."/>
            <person name="Wu J."/>
            <person name="Yu Y."/>
            <person name="Chen C."/>
            <person name="Johnson J."/>
            <person name="Rokhsar D."/>
            <person name="Baxter I."/>
            <person name="Schmutz J."/>
            <person name="Brutnell T."/>
            <person name="Kellogg E."/>
        </authorList>
    </citation>
    <scope>NUCLEOTIDE SEQUENCE [LARGE SCALE GENOMIC DNA]</scope>
    <source>
        <strain evidence="10">cv. A10</strain>
    </source>
</reference>
<dbReference type="OMA" id="EISMAFQ"/>